<dbReference type="PROSITE" id="PS51186">
    <property type="entry name" value="GNAT"/>
    <property type="match status" value="1"/>
</dbReference>
<gene>
    <name evidence="2" type="ORF">DW918_00840</name>
</gene>
<dbReference type="InterPro" id="IPR051531">
    <property type="entry name" value="N-acetyltransferase"/>
</dbReference>
<protein>
    <submittedName>
        <fullName evidence="2">N-acetyltransferase</fullName>
    </submittedName>
</protein>
<dbReference type="PANTHER" id="PTHR43792">
    <property type="entry name" value="GNAT FAMILY, PUTATIVE (AFU_ORTHOLOGUE AFUA_3G00765)-RELATED-RELATED"/>
    <property type="match status" value="1"/>
</dbReference>
<accession>A0A413TB04</accession>
<dbReference type="GO" id="GO:0016747">
    <property type="term" value="F:acyltransferase activity, transferring groups other than amino-acyl groups"/>
    <property type="evidence" value="ECO:0007669"/>
    <property type="project" value="InterPro"/>
</dbReference>
<dbReference type="Pfam" id="PF13302">
    <property type="entry name" value="Acetyltransf_3"/>
    <property type="match status" value="1"/>
</dbReference>
<proteinExistence type="predicted"/>
<reference evidence="2 3" key="1">
    <citation type="submission" date="2018-08" db="EMBL/GenBank/DDBJ databases">
        <title>A genome reference for cultivated species of the human gut microbiota.</title>
        <authorList>
            <person name="Zou Y."/>
            <person name="Xue W."/>
            <person name="Luo G."/>
        </authorList>
    </citation>
    <scope>NUCLEOTIDE SEQUENCE [LARGE SCALE GENOMIC DNA]</scope>
    <source>
        <strain evidence="2 3">AM42-30</strain>
    </source>
</reference>
<evidence type="ECO:0000313" key="2">
    <source>
        <dbReference type="EMBL" id="RHA82115.1"/>
    </source>
</evidence>
<comment type="caution">
    <text evidence="2">The sequence shown here is derived from an EMBL/GenBank/DDBJ whole genome shotgun (WGS) entry which is preliminary data.</text>
</comment>
<feature type="domain" description="N-acetyltransferase" evidence="1">
    <location>
        <begin position="14"/>
        <end position="176"/>
    </location>
</feature>
<evidence type="ECO:0000313" key="3">
    <source>
        <dbReference type="Proteomes" id="UP000285740"/>
    </source>
</evidence>
<organism evidence="2 3">
    <name type="scientific">Eubacterium ventriosum</name>
    <dbReference type="NCBI Taxonomy" id="39496"/>
    <lineage>
        <taxon>Bacteria</taxon>
        <taxon>Bacillati</taxon>
        <taxon>Bacillota</taxon>
        <taxon>Clostridia</taxon>
        <taxon>Eubacteriales</taxon>
        <taxon>Eubacteriaceae</taxon>
        <taxon>Eubacterium</taxon>
    </lineage>
</organism>
<evidence type="ECO:0000259" key="1">
    <source>
        <dbReference type="PROSITE" id="PS51186"/>
    </source>
</evidence>
<dbReference type="CDD" id="cd04301">
    <property type="entry name" value="NAT_SF"/>
    <property type="match status" value="1"/>
</dbReference>
<dbReference type="SUPFAM" id="SSF55729">
    <property type="entry name" value="Acyl-CoA N-acyltransferases (Nat)"/>
    <property type="match status" value="1"/>
</dbReference>
<dbReference type="Proteomes" id="UP000285740">
    <property type="component" value="Unassembled WGS sequence"/>
</dbReference>
<sequence length="180" mass="21499">MEGETKLKIETDRLVIRSIQYGDEKIFAGMAQDGSLEAIGFDCNCSEWIEDWIKEAVEYDKRNNPKKDYLAYTVCRKEDNKIIGSVGCSWYDDFEQTGVTYFLGNEYRGKGYALESLNAYIEYFFKQYPINKIIATIREDNVNSWKLLDKTDFRLSEKKRWKDYDDPKEYMYRFYELEKQ</sequence>
<dbReference type="EMBL" id="QSFV01000001">
    <property type="protein sequence ID" value="RHA82115.1"/>
    <property type="molecule type" value="Genomic_DNA"/>
</dbReference>
<dbReference type="PANTHER" id="PTHR43792:SF16">
    <property type="entry name" value="N-ACETYLTRANSFERASE DOMAIN-CONTAINING PROTEIN"/>
    <property type="match status" value="1"/>
</dbReference>
<dbReference type="Gene3D" id="3.40.630.30">
    <property type="match status" value="1"/>
</dbReference>
<dbReference type="InterPro" id="IPR016181">
    <property type="entry name" value="Acyl_CoA_acyltransferase"/>
</dbReference>
<dbReference type="InterPro" id="IPR000182">
    <property type="entry name" value="GNAT_dom"/>
</dbReference>
<keyword evidence="2" id="KW-0808">Transferase</keyword>
<name>A0A413TB04_9FIRM</name>
<dbReference type="AlphaFoldDB" id="A0A413TB04"/>